<comment type="function">
    <text evidence="12">Catalyzes the attachment of serine to tRNA(Ser). Is also able to aminoacylate tRNA(Sec) with serine, to form the misacylated tRNA L-seryl-tRNA(Sec), which will be further converted into selenocysteinyl-tRNA(Sec).</text>
</comment>
<evidence type="ECO:0000256" key="12">
    <source>
        <dbReference type="HAMAP-Rule" id="MF_00176"/>
    </source>
</evidence>
<evidence type="ECO:0000256" key="6">
    <source>
        <dbReference type="ARBA" id="ARBA00022741"/>
    </source>
</evidence>
<dbReference type="Pfam" id="PF02403">
    <property type="entry name" value="Seryl_tRNA_N"/>
    <property type="match status" value="1"/>
</dbReference>
<dbReference type="GO" id="GO:0006434">
    <property type="term" value="P:seryl-tRNA aminoacylation"/>
    <property type="evidence" value="ECO:0007669"/>
    <property type="project" value="UniProtKB-UniRule"/>
</dbReference>
<dbReference type="PIRSF" id="PIRSF001529">
    <property type="entry name" value="Ser-tRNA-synth_IIa"/>
    <property type="match status" value="1"/>
</dbReference>
<dbReference type="InterPro" id="IPR033729">
    <property type="entry name" value="SerRS_core"/>
</dbReference>
<feature type="binding site" evidence="12 13">
    <location>
        <position position="273"/>
    </location>
    <ligand>
        <name>L-serine</name>
        <dbReference type="ChEBI" id="CHEBI:33384"/>
    </ligand>
</feature>
<dbReference type="GO" id="GO:0005737">
    <property type="term" value="C:cytoplasm"/>
    <property type="evidence" value="ECO:0007669"/>
    <property type="project" value="UniProtKB-SubCell"/>
</dbReference>
<comment type="catalytic activity">
    <reaction evidence="11 12">
        <text>tRNA(Ser) + L-serine + ATP = L-seryl-tRNA(Ser) + AMP + diphosphate + H(+)</text>
        <dbReference type="Rhea" id="RHEA:12292"/>
        <dbReference type="Rhea" id="RHEA-COMP:9669"/>
        <dbReference type="Rhea" id="RHEA-COMP:9703"/>
        <dbReference type="ChEBI" id="CHEBI:15378"/>
        <dbReference type="ChEBI" id="CHEBI:30616"/>
        <dbReference type="ChEBI" id="CHEBI:33019"/>
        <dbReference type="ChEBI" id="CHEBI:33384"/>
        <dbReference type="ChEBI" id="CHEBI:78442"/>
        <dbReference type="ChEBI" id="CHEBI:78533"/>
        <dbReference type="ChEBI" id="CHEBI:456215"/>
        <dbReference type="EC" id="6.1.1.11"/>
    </reaction>
</comment>
<comment type="domain">
    <text evidence="12">Consists of two distinct domains, a catalytic core and a N-terminal extension that is involved in tRNA binding.</text>
</comment>
<dbReference type="CDD" id="cd00770">
    <property type="entry name" value="SerRS_core"/>
    <property type="match status" value="1"/>
</dbReference>
<evidence type="ECO:0000256" key="8">
    <source>
        <dbReference type="ARBA" id="ARBA00022917"/>
    </source>
</evidence>
<keyword evidence="4 12" id="KW-0963">Cytoplasm</keyword>
<evidence type="ECO:0000256" key="4">
    <source>
        <dbReference type="ARBA" id="ARBA00022490"/>
    </source>
</evidence>
<dbReference type="InterPro" id="IPR010978">
    <property type="entry name" value="tRNA-bd_arm"/>
</dbReference>
<proteinExistence type="inferred from homology"/>
<dbReference type="InterPro" id="IPR002314">
    <property type="entry name" value="aa-tRNA-synt_IIb"/>
</dbReference>
<dbReference type="HAMAP" id="MF_00176">
    <property type="entry name" value="Ser_tRNA_synth_type1"/>
    <property type="match status" value="1"/>
</dbReference>
<dbReference type="Pfam" id="PF00587">
    <property type="entry name" value="tRNA-synt_2b"/>
    <property type="match status" value="1"/>
</dbReference>
<evidence type="ECO:0000256" key="14">
    <source>
        <dbReference type="PIRSR" id="PIRSR001529-2"/>
    </source>
</evidence>
<dbReference type="InterPro" id="IPR045864">
    <property type="entry name" value="aa-tRNA-synth_II/BPL/LPL"/>
</dbReference>
<comment type="subunit">
    <text evidence="12">Homodimer. The tRNA molecule binds across the dimer.</text>
</comment>
<feature type="site" description="Important for serine binding" evidence="13">
    <location>
        <position position="370"/>
    </location>
</feature>
<evidence type="ECO:0000256" key="13">
    <source>
        <dbReference type="PIRSR" id="PIRSR001529-1"/>
    </source>
</evidence>
<evidence type="ECO:0000256" key="11">
    <source>
        <dbReference type="ARBA" id="ARBA00048823"/>
    </source>
</evidence>
<dbReference type="InterPro" id="IPR002317">
    <property type="entry name" value="Ser-tRNA-ligase_type_1"/>
</dbReference>
<comment type="pathway">
    <text evidence="2 12">Aminoacyl-tRNA biosynthesis; selenocysteinyl-tRNA(Sec) biosynthesis; L-seryl-tRNA(Sec) from L-serine and tRNA(Sec): step 1/1.</text>
</comment>
<dbReference type="PANTHER" id="PTHR43697:SF1">
    <property type="entry name" value="SERINE--TRNA LIGASE"/>
    <property type="match status" value="1"/>
</dbReference>
<feature type="binding site" evidence="13">
    <location>
        <position position="250"/>
    </location>
    <ligand>
        <name>L-serine</name>
        <dbReference type="ChEBI" id="CHEBI:33384"/>
    </ligand>
</feature>
<dbReference type="UniPathway" id="UPA00906">
    <property type="reaction ID" value="UER00895"/>
</dbReference>
<evidence type="ECO:0000256" key="9">
    <source>
        <dbReference type="ARBA" id="ARBA00023146"/>
    </source>
</evidence>
<keyword evidence="5 12" id="KW-0436">Ligase</keyword>
<feature type="binding site" evidence="12">
    <location>
        <position position="370"/>
    </location>
    <ligand>
        <name>L-serine</name>
        <dbReference type="ChEBI" id="CHEBI:33384"/>
    </ligand>
</feature>
<evidence type="ECO:0000259" key="16">
    <source>
        <dbReference type="PROSITE" id="PS50862"/>
    </source>
</evidence>
<evidence type="ECO:0000256" key="3">
    <source>
        <dbReference type="ARBA" id="ARBA00010728"/>
    </source>
</evidence>
<feature type="coiled-coil region" evidence="15">
    <location>
        <begin position="56"/>
        <end position="90"/>
    </location>
</feature>
<accession>A0A0G0WWQ5</accession>
<dbReference type="PATRIC" id="fig|1619006.3.peg.424"/>
<keyword evidence="8 12" id="KW-0648">Protein biosynthesis</keyword>
<feature type="binding site" evidence="12 14">
    <location>
        <begin position="337"/>
        <end position="340"/>
    </location>
    <ligand>
        <name>ATP</name>
        <dbReference type="ChEBI" id="CHEBI:30616"/>
    </ligand>
</feature>
<keyword evidence="7 12" id="KW-0067">ATP-binding</keyword>
<feature type="domain" description="Aminoacyl-transfer RNA synthetases class-II family profile" evidence="16">
    <location>
        <begin position="126"/>
        <end position="395"/>
    </location>
</feature>
<dbReference type="Gene3D" id="1.10.287.40">
    <property type="entry name" value="Serine-tRNA synthetase, tRNA binding domain"/>
    <property type="match status" value="1"/>
</dbReference>
<evidence type="ECO:0000256" key="7">
    <source>
        <dbReference type="ARBA" id="ARBA00022840"/>
    </source>
</evidence>
<sequence length="408" mass="46970">MLDINLIRSNPELVKKGVISKNINPKLIDDFLILDKNWRESVGEIDNLRAGQKKFGKENAEEAKKIKNKIQETEDNLKQVEAQRQEILEQLPNLPLENVPIGKNEKDNIVIREVGEKPKFNFKPKDYLELAEKLDLIDIERAARVSGSRFGYLKNQAALLEFALLRLVFDNLTSEGFIPIVPPVMIKEEIMKSLGYIDSAADKEERYFFEKDGLYLVGTAEQSIIPMHSNEIFDEKELPRRYIGFSSCFRREAGSYGKDTKGILRVHQFDKAEMISFAEPEKSGQELEFLLKMAENLMQKLKIPYRVIQLCSGDLSRPSAITYDIESWMPGQNTYRETHSISNTTDFQSRRLNIKYRSQKSEHIHILNGTAFAIGRILIAIIENYQQEDGSIFVPQAIQQYLKFEKIG</sequence>
<evidence type="ECO:0000256" key="1">
    <source>
        <dbReference type="ARBA" id="ARBA00004496"/>
    </source>
</evidence>
<keyword evidence="6 12" id="KW-0547">Nucleotide-binding</keyword>
<comment type="caution">
    <text evidence="17">The sequence shown here is derived from an EMBL/GenBank/DDBJ whole genome shotgun (WGS) entry which is preliminary data.</text>
</comment>
<feature type="binding site" evidence="13">
    <location>
        <position position="219"/>
    </location>
    <ligand>
        <name>L-serine</name>
        <dbReference type="ChEBI" id="CHEBI:33384"/>
    </ligand>
</feature>
<dbReference type="GO" id="GO:0016260">
    <property type="term" value="P:selenocysteine biosynthetic process"/>
    <property type="evidence" value="ECO:0007669"/>
    <property type="project" value="UniProtKB-UniRule"/>
</dbReference>
<dbReference type="PANTHER" id="PTHR43697">
    <property type="entry name" value="SERYL-TRNA SYNTHETASE"/>
    <property type="match status" value="1"/>
</dbReference>
<dbReference type="InterPro" id="IPR006195">
    <property type="entry name" value="aa-tRNA-synth_II"/>
</dbReference>
<comment type="catalytic activity">
    <reaction evidence="10 12">
        <text>tRNA(Sec) + L-serine + ATP = L-seryl-tRNA(Sec) + AMP + diphosphate + H(+)</text>
        <dbReference type="Rhea" id="RHEA:42580"/>
        <dbReference type="Rhea" id="RHEA-COMP:9742"/>
        <dbReference type="Rhea" id="RHEA-COMP:10128"/>
        <dbReference type="ChEBI" id="CHEBI:15378"/>
        <dbReference type="ChEBI" id="CHEBI:30616"/>
        <dbReference type="ChEBI" id="CHEBI:33019"/>
        <dbReference type="ChEBI" id="CHEBI:33384"/>
        <dbReference type="ChEBI" id="CHEBI:78442"/>
        <dbReference type="ChEBI" id="CHEBI:78533"/>
        <dbReference type="ChEBI" id="CHEBI:456215"/>
        <dbReference type="EC" id="6.1.1.11"/>
    </reaction>
</comment>
<feature type="binding site" evidence="12">
    <location>
        <begin position="219"/>
        <end position="221"/>
    </location>
    <ligand>
        <name>L-serine</name>
        <dbReference type="ChEBI" id="CHEBI:33384"/>
    </ligand>
</feature>
<feature type="binding site" evidence="14">
    <location>
        <begin position="266"/>
        <end position="269"/>
    </location>
    <ligand>
        <name>ATP</name>
        <dbReference type="ChEBI" id="CHEBI:30616"/>
    </ligand>
</feature>
<evidence type="ECO:0000256" key="5">
    <source>
        <dbReference type="ARBA" id="ARBA00022598"/>
    </source>
</evidence>
<feature type="binding site" evidence="13">
    <location>
        <position position="368"/>
    </location>
    <ligand>
        <name>L-serine</name>
        <dbReference type="ChEBI" id="CHEBI:33384"/>
    </ligand>
</feature>
<feature type="binding site" evidence="12">
    <location>
        <position position="266"/>
    </location>
    <ligand>
        <name>ATP</name>
        <dbReference type="ChEBI" id="CHEBI:30616"/>
    </ligand>
</feature>
<feature type="binding site" evidence="12 14">
    <location>
        <begin position="250"/>
        <end position="252"/>
    </location>
    <ligand>
        <name>ATP</name>
        <dbReference type="ChEBI" id="CHEBI:30616"/>
    </ligand>
</feature>
<reference evidence="17 18" key="1">
    <citation type="journal article" date="2015" name="Nature">
        <title>rRNA introns, odd ribosomes, and small enigmatic genomes across a large radiation of phyla.</title>
        <authorList>
            <person name="Brown C.T."/>
            <person name="Hug L.A."/>
            <person name="Thomas B.C."/>
            <person name="Sharon I."/>
            <person name="Castelle C.J."/>
            <person name="Singh A."/>
            <person name="Wilkins M.J."/>
            <person name="Williams K.H."/>
            <person name="Banfield J.F."/>
        </authorList>
    </citation>
    <scope>NUCLEOTIDE SEQUENCE [LARGE SCALE GENOMIC DNA]</scope>
</reference>
<evidence type="ECO:0000313" key="17">
    <source>
        <dbReference type="EMBL" id="KKR88880.1"/>
    </source>
</evidence>
<dbReference type="GO" id="GO:0005524">
    <property type="term" value="F:ATP binding"/>
    <property type="evidence" value="ECO:0007669"/>
    <property type="project" value="UniProtKB-UniRule"/>
</dbReference>
<evidence type="ECO:0000256" key="10">
    <source>
        <dbReference type="ARBA" id="ARBA00047929"/>
    </source>
</evidence>
<dbReference type="InterPro" id="IPR042103">
    <property type="entry name" value="SerRS_1_N_sf"/>
</dbReference>
<dbReference type="GO" id="GO:0004828">
    <property type="term" value="F:serine-tRNA ligase activity"/>
    <property type="evidence" value="ECO:0007669"/>
    <property type="project" value="UniProtKB-UniRule"/>
</dbReference>
<gene>
    <name evidence="12" type="primary">serS</name>
    <name evidence="17" type="ORF">UU38_C0003G0132</name>
</gene>
<evidence type="ECO:0000256" key="2">
    <source>
        <dbReference type="ARBA" id="ARBA00005045"/>
    </source>
</evidence>
<dbReference type="InterPro" id="IPR015866">
    <property type="entry name" value="Ser-tRNA-synth_1_N"/>
</dbReference>
<comment type="subcellular location">
    <subcellularLocation>
        <location evidence="1 12">Cytoplasm</location>
    </subcellularLocation>
</comment>
<dbReference type="AlphaFoldDB" id="A0A0G0WWQ5"/>
<organism evidence="17 18">
    <name type="scientific">Candidatus Wolfebacteria bacterium GW2011_GWB1_41_12</name>
    <dbReference type="NCBI Taxonomy" id="1619006"/>
    <lineage>
        <taxon>Bacteria</taxon>
        <taxon>Candidatus Wolfeibacteriota</taxon>
    </lineage>
</organism>
<dbReference type="Proteomes" id="UP000033918">
    <property type="component" value="Unassembled WGS sequence"/>
</dbReference>
<comment type="similarity">
    <text evidence="3 12">Belongs to the class-II aminoacyl-tRNA synthetase family. Type-1 seryl-tRNA synthetase subfamily.</text>
</comment>
<dbReference type="PRINTS" id="PR00981">
    <property type="entry name" value="TRNASYNTHSER"/>
</dbReference>
<dbReference type="SUPFAM" id="SSF55681">
    <property type="entry name" value="Class II aaRS and biotin synthetases"/>
    <property type="match status" value="1"/>
</dbReference>
<dbReference type="PROSITE" id="PS50862">
    <property type="entry name" value="AA_TRNA_LIGASE_II"/>
    <property type="match status" value="1"/>
</dbReference>
<protein>
    <recommendedName>
        <fullName evidence="12">Serine--tRNA ligase</fullName>
        <ecNumber evidence="12">6.1.1.11</ecNumber>
    </recommendedName>
    <alternativeName>
        <fullName evidence="12">Seryl-tRNA synthetase</fullName>
        <shortName evidence="12">SerRS</shortName>
    </alternativeName>
    <alternativeName>
        <fullName evidence="12">Seryl-tRNA(Ser/Sec) synthetase</fullName>
    </alternativeName>
</protein>
<dbReference type="EC" id="6.1.1.11" evidence="12"/>
<dbReference type="EMBL" id="LCAK01000003">
    <property type="protein sequence ID" value="KKR88880.1"/>
    <property type="molecule type" value="Genomic_DNA"/>
</dbReference>
<dbReference type="SUPFAM" id="SSF46589">
    <property type="entry name" value="tRNA-binding arm"/>
    <property type="match status" value="1"/>
</dbReference>
<name>A0A0G0WWQ5_9BACT</name>
<dbReference type="NCBIfam" id="TIGR00414">
    <property type="entry name" value="serS"/>
    <property type="match status" value="1"/>
</dbReference>
<keyword evidence="15" id="KW-0175">Coiled coil</keyword>
<keyword evidence="9 12" id="KW-0030">Aminoacyl-tRNA synthetase</keyword>
<evidence type="ECO:0000256" key="15">
    <source>
        <dbReference type="SAM" id="Coils"/>
    </source>
</evidence>
<evidence type="ECO:0000313" key="18">
    <source>
        <dbReference type="Proteomes" id="UP000033918"/>
    </source>
</evidence>
<dbReference type="Gene3D" id="3.30.930.10">
    <property type="entry name" value="Bira Bifunctional Protein, Domain 2"/>
    <property type="match status" value="1"/>
</dbReference>